<organism evidence="2">
    <name type="scientific">Ixodes ricinus</name>
    <name type="common">Common tick</name>
    <name type="synonym">Acarus ricinus</name>
    <dbReference type="NCBI Taxonomy" id="34613"/>
    <lineage>
        <taxon>Eukaryota</taxon>
        <taxon>Metazoa</taxon>
        <taxon>Ecdysozoa</taxon>
        <taxon>Arthropoda</taxon>
        <taxon>Chelicerata</taxon>
        <taxon>Arachnida</taxon>
        <taxon>Acari</taxon>
        <taxon>Parasitiformes</taxon>
        <taxon>Ixodida</taxon>
        <taxon>Ixodoidea</taxon>
        <taxon>Ixodidae</taxon>
        <taxon>Ixodinae</taxon>
        <taxon>Ixodes</taxon>
    </lineage>
</organism>
<keyword evidence="1" id="KW-0732">Signal</keyword>
<evidence type="ECO:0008006" key="3">
    <source>
        <dbReference type="Google" id="ProtNLM"/>
    </source>
</evidence>
<feature type="chain" id="PRO_5007542061" description="Secreted protein" evidence="1">
    <location>
        <begin position="26"/>
        <end position="291"/>
    </location>
</feature>
<protein>
    <recommendedName>
        <fullName evidence="3">Secreted protein</fullName>
    </recommendedName>
</protein>
<name>A0A147BE27_IXORI</name>
<dbReference type="AlphaFoldDB" id="A0A147BE27"/>
<sequence length="291" mass="32757">MHTQICRSAIVLLVYLAPWPSPLKARSHLRLATAARLTSDVRQATTDPHTAGNLRVASRKLSRSPPLILSSPPQLGFTFCCFLIFVVPQLQGRQCCHIKKDLLCWPGSFVTVKRSKIATSVDVRSSYRRYRVAVRTCRAKSGTDLPPGRVIFRPLVQVGVLLLRRNGYTLIAPIRAAAKTSMALYRGHQGNGPTCRLDLQQEFGVPDVNKREVHRTSLLRCRRLVQPQSNQPKPVAFENFCNKICRLTAATRKCERAFTPAYRGLWKGLLPSVMRRQKRNACVKTFAQLVN</sequence>
<reference evidence="2" key="1">
    <citation type="journal article" date="2018" name="PLoS Negl. Trop. Dis.">
        <title>Sialome diversity of ticks revealed by RNAseq of single tick salivary glands.</title>
        <authorList>
            <person name="Perner J."/>
            <person name="Kropackova S."/>
            <person name="Kopacek P."/>
            <person name="Ribeiro J.M."/>
        </authorList>
    </citation>
    <scope>NUCLEOTIDE SEQUENCE</scope>
    <source>
        <strain evidence="2">Siblings of single egg batch collected in Ceske Budejovice</strain>
        <tissue evidence="2">Salivary glands</tissue>
    </source>
</reference>
<proteinExistence type="predicted"/>
<evidence type="ECO:0000313" key="2">
    <source>
        <dbReference type="EMBL" id="JAR89009.1"/>
    </source>
</evidence>
<feature type="signal peptide" evidence="1">
    <location>
        <begin position="1"/>
        <end position="25"/>
    </location>
</feature>
<evidence type="ECO:0000256" key="1">
    <source>
        <dbReference type="SAM" id="SignalP"/>
    </source>
</evidence>
<accession>A0A147BE27</accession>
<dbReference type="EMBL" id="GEGO01006395">
    <property type="protein sequence ID" value="JAR89009.1"/>
    <property type="molecule type" value="Transcribed_RNA"/>
</dbReference>